<dbReference type="PANTHER" id="PTHR33112:SF10">
    <property type="entry name" value="TOL"/>
    <property type="match status" value="1"/>
</dbReference>
<organism evidence="3 4">
    <name type="scientific">Diaporthe australafricana</name>
    <dbReference type="NCBI Taxonomy" id="127596"/>
    <lineage>
        <taxon>Eukaryota</taxon>
        <taxon>Fungi</taxon>
        <taxon>Dikarya</taxon>
        <taxon>Ascomycota</taxon>
        <taxon>Pezizomycotina</taxon>
        <taxon>Sordariomycetes</taxon>
        <taxon>Sordariomycetidae</taxon>
        <taxon>Diaporthales</taxon>
        <taxon>Diaporthaceae</taxon>
        <taxon>Diaporthe</taxon>
    </lineage>
</organism>
<evidence type="ECO:0000259" key="2">
    <source>
        <dbReference type="Pfam" id="PF06985"/>
    </source>
</evidence>
<dbReference type="InterPro" id="IPR010730">
    <property type="entry name" value="HET"/>
</dbReference>
<feature type="region of interest" description="Disordered" evidence="1">
    <location>
        <begin position="445"/>
        <end position="465"/>
    </location>
</feature>
<evidence type="ECO:0000256" key="1">
    <source>
        <dbReference type="SAM" id="MobiDB-lite"/>
    </source>
</evidence>
<dbReference type="Proteomes" id="UP001583177">
    <property type="component" value="Unassembled WGS sequence"/>
</dbReference>
<dbReference type="PANTHER" id="PTHR33112">
    <property type="entry name" value="DOMAIN PROTEIN, PUTATIVE-RELATED"/>
    <property type="match status" value="1"/>
</dbReference>
<evidence type="ECO:0000313" key="3">
    <source>
        <dbReference type="EMBL" id="KAL1876561.1"/>
    </source>
</evidence>
<comment type="caution">
    <text evidence="3">The sequence shown here is derived from an EMBL/GenBank/DDBJ whole genome shotgun (WGS) entry which is preliminary data.</text>
</comment>
<dbReference type="EMBL" id="JAWRVE010000016">
    <property type="protein sequence ID" value="KAL1876561.1"/>
    <property type="molecule type" value="Genomic_DNA"/>
</dbReference>
<dbReference type="Pfam" id="PF06985">
    <property type="entry name" value="HET"/>
    <property type="match status" value="1"/>
</dbReference>
<name>A0ABR3XKR8_9PEZI</name>
<sequence>MPTRVIDVSSERNPRLVIAANKRGKFMALSYCWGPQGKDLLVLNDKTKSALLQGSVVESRFARTHREAFVVARALGIKYVWIDALCILQGNAEDWEAESKKMGQVYNNAYVTVLAGSSADSRAGFLADRSSPVKPFPMPLDDLSRDQPPFLFATMPRSQAEGPTRTRGWCFQEAMLSRRLITFGTEQLSFRCTTETCFEHTALEVLNGVPLTLESKETPVFHPDRQQLSDQPGGALATRHAVLEHWYVMLVEFTNRRLSNPHDIFACVSSLAQAAAPYLEGSRYLAGLWETSLVRGLLWRPSYYGAGEPTVLTRPQPSVLAPGPGPVVRAPSWSWAAVEGSIDHLDYEPNAGEPGITLRGPFPAIPGGGRVRNSVFDNKPGFVRVRPAARLSQAGQEGVEDVWSWSNDTRCKPDTLHMPACELRMCGRIARAVFSDQQVNVRKWRPRGDWRPPEQRPHGADTMHNGRKPVFERALGIYSYGFYLTGEQGKKFAVGLFDVKGETCQEVLCLQLTEVEGLMLREIKGSDGGRKFQRVGLFWLEEKHWFDELEEVEICLI</sequence>
<reference evidence="3 4" key="1">
    <citation type="journal article" date="2024" name="IMA Fungus">
        <title>IMA Genome - F19 : A genome assembly and annotation guide to empower mycologists, including annotated draft genome sequences of Ceratocystis pirilliformis, Diaporthe australafricana, Fusarium ophioides, Paecilomyces lecythidis, and Sporothrix stenoceras.</title>
        <authorList>
            <person name="Aylward J."/>
            <person name="Wilson A.M."/>
            <person name="Visagie C.M."/>
            <person name="Spraker J."/>
            <person name="Barnes I."/>
            <person name="Buitendag C."/>
            <person name="Ceriani C."/>
            <person name="Del Mar Angel L."/>
            <person name="du Plessis D."/>
            <person name="Fuchs T."/>
            <person name="Gasser K."/>
            <person name="Kramer D."/>
            <person name="Li W."/>
            <person name="Munsamy K."/>
            <person name="Piso A."/>
            <person name="Price J.L."/>
            <person name="Sonnekus B."/>
            <person name="Thomas C."/>
            <person name="van der Nest A."/>
            <person name="van Dijk A."/>
            <person name="van Heerden A."/>
            <person name="van Vuuren N."/>
            <person name="Yilmaz N."/>
            <person name="Duong T.A."/>
            <person name="van der Merwe N.A."/>
            <person name="Wingfield M.J."/>
            <person name="Wingfield B.D."/>
        </authorList>
    </citation>
    <scope>NUCLEOTIDE SEQUENCE [LARGE SCALE GENOMIC DNA]</scope>
    <source>
        <strain evidence="3 4">CMW 18300</strain>
    </source>
</reference>
<gene>
    <name evidence="3" type="ORF">Daus18300_002805</name>
</gene>
<evidence type="ECO:0000313" key="4">
    <source>
        <dbReference type="Proteomes" id="UP001583177"/>
    </source>
</evidence>
<feature type="domain" description="Heterokaryon incompatibility" evidence="2">
    <location>
        <begin position="26"/>
        <end position="173"/>
    </location>
</feature>
<feature type="compositionally biased region" description="Basic and acidic residues" evidence="1">
    <location>
        <begin position="446"/>
        <end position="461"/>
    </location>
</feature>
<protein>
    <recommendedName>
        <fullName evidence="2">Heterokaryon incompatibility domain-containing protein</fullName>
    </recommendedName>
</protein>
<proteinExistence type="predicted"/>
<keyword evidence="4" id="KW-1185">Reference proteome</keyword>
<accession>A0ABR3XKR8</accession>